<keyword evidence="2" id="KW-0812">Transmembrane</keyword>
<dbReference type="GO" id="GO:0004062">
    <property type="term" value="F:aryl sulfotransferase activity"/>
    <property type="evidence" value="ECO:0007669"/>
    <property type="project" value="InterPro"/>
</dbReference>
<evidence type="ECO:0000313" key="5">
    <source>
        <dbReference type="Proteomes" id="UP000029014"/>
    </source>
</evidence>
<evidence type="ECO:0000259" key="3">
    <source>
        <dbReference type="Pfam" id="PF17425"/>
    </source>
</evidence>
<dbReference type="PANTHER" id="PTHR35340">
    <property type="entry name" value="PQQ ENZYME REPEAT PROTEIN-RELATED"/>
    <property type="match status" value="1"/>
</dbReference>
<dbReference type="Proteomes" id="UP000029014">
    <property type="component" value="Unassembled WGS sequence"/>
</dbReference>
<dbReference type="EMBL" id="JGZD01000008">
    <property type="protein sequence ID" value="KFI72994.1"/>
    <property type="molecule type" value="Genomic_DNA"/>
</dbReference>
<name>A0A087BPP4_9BIFI</name>
<feature type="region of interest" description="Disordered" evidence="1">
    <location>
        <begin position="70"/>
        <end position="89"/>
    </location>
</feature>
<dbReference type="RefSeq" id="WP_238565593.1">
    <property type="nucleotide sequence ID" value="NZ_JGZD01000008.1"/>
</dbReference>
<dbReference type="InterPro" id="IPR038477">
    <property type="entry name" value="ASST_N_sf"/>
</dbReference>
<keyword evidence="5" id="KW-1185">Reference proteome</keyword>
<dbReference type="Gene3D" id="2.60.40.3100">
    <property type="entry name" value="Arylsulphate sulphotransferase monomer, N-terminal domain"/>
    <property type="match status" value="1"/>
</dbReference>
<accession>A0A087BPP4</accession>
<evidence type="ECO:0000256" key="1">
    <source>
        <dbReference type="SAM" id="MobiDB-lite"/>
    </source>
</evidence>
<feature type="transmembrane region" description="Helical" evidence="2">
    <location>
        <begin position="20"/>
        <end position="37"/>
    </location>
</feature>
<proteinExistence type="predicted"/>
<keyword evidence="2" id="KW-1133">Transmembrane helix</keyword>
<reference evidence="4 5" key="1">
    <citation type="submission" date="2014-03" db="EMBL/GenBank/DDBJ databases">
        <title>Genomics of Bifidobacteria.</title>
        <authorList>
            <person name="Ventura M."/>
            <person name="Milani C."/>
            <person name="Lugli G.A."/>
        </authorList>
    </citation>
    <scope>NUCLEOTIDE SEQUENCE [LARGE SCALE GENOMIC DNA]</scope>
    <source>
        <strain evidence="4 5">LMG 11592</strain>
    </source>
</reference>
<keyword evidence="2" id="KW-0472">Membrane</keyword>
<feature type="domain" description="Arylsulfotransferase N-terminal" evidence="3">
    <location>
        <begin position="89"/>
        <end position="174"/>
    </location>
</feature>
<dbReference type="PANTHER" id="PTHR35340:SF10">
    <property type="entry name" value="CYTOPLASMIC PROTEIN"/>
    <property type="match status" value="1"/>
</dbReference>
<protein>
    <submittedName>
        <fullName evidence="4">Putative lipoprotein</fullName>
    </submittedName>
</protein>
<feature type="compositionally biased region" description="Basic and acidic residues" evidence="1">
    <location>
        <begin position="73"/>
        <end position="84"/>
    </location>
</feature>
<dbReference type="Pfam" id="PF17425">
    <property type="entry name" value="Arylsulfotran_N"/>
    <property type="match status" value="1"/>
</dbReference>
<comment type="caution">
    <text evidence="4">The sequence shown here is derived from an EMBL/GenBank/DDBJ whole genome shotgun (WGS) entry which is preliminary data.</text>
</comment>
<evidence type="ECO:0000256" key="2">
    <source>
        <dbReference type="SAM" id="Phobius"/>
    </source>
</evidence>
<dbReference type="InterPro" id="IPR035391">
    <property type="entry name" value="Arylsulfotran_N"/>
</dbReference>
<gene>
    <name evidence="4" type="ORF">BMIN_0707</name>
</gene>
<dbReference type="InterPro" id="IPR053143">
    <property type="entry name" value="Arylsulfate_ST"/>
</dbReference>
<evidence type="ECO:0000313" key="4">
    <source>
        <dbReference type="EMBL" id="KFI72994.1"/>
    </source>
</evidence>
<dbReference type="AlphaFoldDB" id="A0A087BPP4"/>
<dbReference type="Pfam" id="PF05935">
    <property type="entry name" value="Arylsulfotrans"/>
    <property type="match status" value="1"/>
</dbReference>
<organism evidence="4 5">
    <name type="scientific">Bifidobacterium minimum</name>
    <dbReference type="NCBI Taxonomy" id="1693"/>
    <lineage>
        <taxon>Bacteria</taxon>
        <taxon>Bacillati</taxon>
        <taxon>Actinomycetota</taxon>
        <taxon>Actinomycetes</taxon>
        <taxon>Bifidobacteriales</taxon>
        <taxon>Bifidobacteriaceae</taxon>
        <taxon>Bifidobacterium</taxon>
    </lineage>
</organism>
<sequence>MKLPPQVGNPLARWRARRLAVSIVAVVAVVTMVLLSWQPVSTRIDSARAAALKSRVERIYTASYQSKAQSDLVSDRDSESHDQDNIYTKENPYGTNMTGLYVYFTTARAAKVSYRVSTPNKSYPDFSATPKGGATYKTTHEFQALGLIPGKSNTVTITITYRDGSSYTRTIKHKGASLLGWADMRLTSTKASSEQNLGDGLYAILGNDSDGQDFTLLYDKQGVLRAEIPILYYRSQRLLFDRNGLMWFSAATTTMAAMNSLGRLVKIYDLADKYILHHDYVFDGDQNILILATDLSRKDQTVQDQVVKLNTSTGKVTHVLDLGDLFPSYKKTTKKTGSIYATKENSRTDSGTKVRWDWMHINTIQYTDDGSVLLSSRETSTVIKVDDIEGTPSIGYLMGVSSFWKGTNYAKYSLSKVGDFPDSGGQHSVTYVKDDSLPEGQYYVTMFDNNYGNSPTRPGFDWSQIDGINTGYMGTYSKYSKYLVDEAKGTYTLVRSFTVPYSPIVSSVQDLDDGTTLVDSGTKGLFGIYNAKGKLIQQWRIAMQSGNIYRVYQYDFKGFFFASKA</sequence>
<dbReference type="InterPro" id="IPR010262">
    <property type="entry name" value="Arylsulfotransferase_bact"/>
</dbReference>
<dbReference type="eggNOG" id="ENOG5030U5H">
    <property type="taxonomic scope" value="Bacteria"/>
</dbReference>
<keyword evidence="4" id="KW-0449">Lipoprotein</keyword>